<accession>A0A953J667</accession>
<dbReference type="Proteomes" id="UP000705867">
    <property type="component" value="Unassembled WGS sequence"/>
</dbReference>
<dbReference type="PANTHER" id="PTHR47514">
    <property type="entry name" value="TRANSKETOLASE N-TERMINAL SECTION-RELATED"/>
    <property type="match status" value="1"/>
</dbReference>
<dbReference type="CDD" id="cd02012">
    <property type="entry name" value="TPP_TK"/>
    <property type="match status" value="1"/>
</dbReference>
<comment type="similarity">
    <text evidence="2">Belongs to the transketolase family.</text>
</comment>
<dbReference type="InterPro" id="IPR029061">
    <property type="entry name" value="THDP-binding"/>
</dbReference>
<gene>
    <name evidence="5" type="ORF">K8I29_12350</name>
</gene>
<evidence type="ECO:0000313" key="5">
    <source>
        <dbReference type="EMBL" id="MBZ0156986.1"/>
    </source>
</evidence>
<dbReference type="AlphaFoldDB" id="A0A953J667"/>
<evidence type="ECO:0000256" key="1">
    <source>
        <dbReference type="ARBA" id="ARBA00001964"/>
    </source>
</evidence>
<organism evidence="5 6">
    <name type="scientific">Candidatus Nitrobium versatile</name>
    <dbReference type="NCBI Taxonomy" id="2884831"/>
    <lineage>
        <taxon>Bacteria</taxon>
        <taxon>Pseudomonadati</taxon>
        <taxon>Nitrospirota</taxon>
        <taxon>Nitrospiria</taxon>
        <taxon>Nitrospirales</taxon>
        <taxon>Nitrospiraceae</taxon>
        <taxon>Candidatus Nitrobium</taxon>
    </lineage>
</organism>
<dbReference type="InterPro" id="IPR005474">
    <property type="entry name" value="Transketolase_N"/>
</dbReference>
<feature type="domain" description="Transketolase N-terminal" evidence="4">
    <location>
        <begin position="31"/>
        <end position="263"/>
    </location>
</feature>
<comment type="caution">
    <text evidence="5">The sequence shown here is derived from an EMBL/GenBank/DDBJ whole genome shotgun (WGS) entry which is preliminary data.</text>
</comment>
<sequence>MEYLEKKAAWVKQETLKIHRIAPGIRLASSLSCIELLTALYYGKILKYDPADIYCEERDRLIISKAHGSVSFYPILADLGYFALEELGRVGKAGSILGDIPDCSIPGYETVNGSLGHGLGVACGVALALKRKKRAEKVFVLSGDGELYEGSVWEAIMFAAHHNLNNLVLVIDNNKICMLDYCTRILNLEPLDEKFRAFGWQPSEVDGHNMKEVYSALQSLKQDGSAGPKVLIANTVKGKGVPRLEADSLCHIRALKTEEIDQLLMETK</sequence>
<evidence type="ECO:0000256" key="2">
    <source>
        <dbReference type="ARBA" id="ARBA00007131"/>
    </source>
</evidence>
<keyword evidence="3" id="KW-0786">Thiamine pyrophosphate</keyword>
<evidence type="ECO:0000313" key="6">
    <source>
        <dbReference type="Proteomes" id="UP000705867"/>
    </source>
</evidence>
<reference evidence="5" key="1">
    <citation type="journal article" date="2021" name="bioRxiv">
        <title>Unraveling nitrogen, sulfur and carbon metabolic pathways and microbial community transcriptional responses to substrate deprivation and toxicity stresses in a bioreactor mimicking anoxic brackish coastal sediment conditions.</title>
        <authorList>
            <person name="Martins P.D."/>
            <person name="Echeveste M.J."/>
            <person name="Arshad A."/>
            <person name="Kurth J."/>
            <person name="Ouboter H."/>
            <person name="Jetten M.S.M."/>
            <person name="Welte C.U."/>
        </authorList>
    </citation>
    <scope>NUCLEOTIDE SEQUENCE</scope>
    <source>
        <strain evidence="5">MAG_39</strain>
    </source>
</reference>
<reference evidence="5" key="2">
    <citation type="submission" date="2021-08" db="EMBL/GenBank/DDBJ databases">
        <authorList>
            <person name="Dalcin Martins P."/>
        </authorList>
    </citation>
    <scope>NUCLEOTIDE SEQUENCE</scope>
    <source>
        <strain evidence="5">MAG_39</strain>
    </source>
</reference>
<dbReference type="SUPFAM" id="SSF52518">
    <property type="entry name" value="Thiamin diphosphate-binding fold (THDP-binding)"/>
    <property type="match status" value="1"/>
</dbReference>
<protein>
    <submittedName>
        <fullName evidence="5">Transketolase</fullName>
    </submittedName>
</protein>
<dbReference type="Pfam" id="PF00456">
    <property type="entry name" value="Transketolase_N"/>
    <property type="match status" value="1"/>
</dbReference>
<name>A0A953J667_9BACT</name>
<evidence type="ECO:0000259" key="4">
    <source>
        <dbReference type="Pfam" id="PF00456"/>
    </source>
</evidence>
<dbReference type="Gene3D" id="3.40.50.970">
    <property type="match status" value="1"/>
</dbReference>
<comment type="cofactor">
    <cofactor evidence="1">
        <name>thiamine diphosphate</name>
        <dbReference type="ChEBI" id="CHEBI:58937"/>
    </cofactor>
</comment>
<proteinExistence type="inferred from homology"/>
<evidence type="ECO:0000256" key="3">
    <source>
        <dbReference type="ARBA" id="ARBA00023052"/>
    </source>
</evidence>
<dbReference type="PANTHER" id="PTHR47514:SF1">
    <property type="entry name" value="TRANSKETOLASE N-TERMINAL SECTION-RELATED"/>
    <property type="match status" value="1"/>
</dbReference>
<dbReference type="EMBL" id="JAIOIV010000100">
    <property type="protein sequence ID" value="MBZ0156986.1"/>
    <property type="molecule type" value="Genomic_DNA"/>
</dbReference>